<evidence type="ECO:0000313" key="2">
    <source>
        <dbReference type="Proteomes" id="UP001385389"/>
    </source>
</evidence>
<keyword evidence="2" id="KW-1185">Reference proteome</keyword>
<dbReference type="RefSeq" id="WP_338668592.1">
    <property type="nucleotide sequence ID" value="NZ_CP146609.1"/>
</dbReference>
<dbReference type="SUPFAM" id="SSF56762">
    <property type="entry name" value="HydB/Nqo4-like"/>
    <property type="match status" value="1"/>
</dbReference>
<protein>
    <submittedName>
        <fullName evidence="1">Nickel-dependent hydrogenase large subunit</fullName>
    </submittedName>
</protein>
<accession>A0ABZ2J193</accession>
<dbReference type="InterPro" id="IPR001501">
    <property type="entry name" value="Ni-dep_hyd_lsu"/>
</dbReference>
<dbReference type="EMBL" id="CP146609">
    <property type="protein sequence ID" value="WWX22876.1"/>
    <property type="molecule type" value="Genomic_DNA"/>
</dbReference>
<dbReference type="Pfam" id="PF00374">
    <property type="entry name" value="NiFeSe_Hases"/>
    <property type="match status" value="1"/>
</dbReference>
<name>A0ABZ2J193_9BACT</name>
<proteinExistence type="predicted"/>
<dbReference type="Gene3D" id="1.10.645.10">
    <property type="entry name" value="Cytochrome-c3 Hydrogenase, chain B"/>
    <property type="match status" value="1"/>
</dbReference>
<sequence>MARTQTEVSCPANAFVARVRLADGVVDEAWSTGRMVRNMDVLLKGELDAKGRPGFVHQAHCLCNDGHALAAIRAVEDLAGVTVPHGAGLVRRLVQSLRCMQEHLLHFYQFHLPDWASLDRALRADPARTAALAALPGEDATYFRALKERLRGLAEARGDGESDARHDDAYRGTDELHLLLYGHALDAVRVGRSLQAALALLDCGPKGFKAYRIGGLPEDLDLGAESLDRLRAILDECRGFLRTVFPADLTRLARVYGSWSGLGAGETLLTWDDVTGAVLVDPMDGEAAWAHAQPDAAAIREEREPDWQGADRHRYRLFADRGEPLFRWGGGVYFWLPAPRHGETACEVGPLARVMGGMLVGDRDLDRTLSDLLGGCGLTMAAMNSTLGRILARGAESAALMRSLPGVLDELERTLLGGAPRSVDFALPRSGVGVGRVEVPRGALTHTVRWGNGRILNHDYLIPSLWNFSPRDTMGERGPLERALLGTPVADPDRPVEILRTLHQLDPCNACHVVVEDRDTGRISLTTA</sequence>
<dbReference type="Proteomes" id="UP001385389">
    <property type="component" value="Chromosome"/>
</dbReference>
<dbReference type="PANTHER" id="PTHR42958:SF2">
    <property type="entry name" value="UPTAKE HYDROGENASE LARGE SUBUNIT"/>
    <property type="match status" value="1"/>
</dbReference>
<dbReference type="InterPro" id="IPR050867">
    <property type="entry name" value="NiFe/NiFeSe_hydrgnase_LSU"/>
</dbReference>
<reference evidence="1 2" key="1">
    <citation type="submission" date="2024-03" db="EMBL/GenBank/DDBJ databases">
        <title>Phenotype and Genome Characterization of a Sulfate-Reducing Bacterium Pseudodesulfovibrio sp. strain 5S69, isolated from Petroleum Reservoir in Tatarstan (Russia).</title>
        <authorList>
            <person name="Bidzhieva S.K."/>
            <person name="Kadnikov V."/>
            <person name="Tourova T.P."/>
            <person name="Samigullina S.R."/>
            <person name="Sokolova D.S."/>
            <person name="Poltaraus A.B."/>
            <person name="Avtukh A.N."/>
            <person name="Tereshina V.M."/>
            <person name="Mardanov A.V."/>
            <person name="Nazina T.N."/>
        </authorList>
    </citation>
    <scope>NUCLEOTIDE SEQUENCE [LARGE SCALE GENOMIC DNA]</scope>
    <source>
        <strain evidence="1 2">5S69</strain>
    </source>
</reference>
<organism evidence="1 2">
    <name type="scientific">Pseudodesulfovibrio methanolicus</name>
    <dbReference type="NCBI Taxonomy" id="3126690"/>
    <lineage>
        <taxon>Bacteria</taxon>
        <taxon>Pseudomonadati</taxon>
        <taxon>Thermodesulfobacteriota</taxon>
        <taxon>Desulfovibrionia</taxon>
        <taxon>Desulfovibrionales</taxon>
        <taxon>Desulfovibrionaceae</taxon>
    </lineage>
</organism>
<gene>
    <name evidence="1" type="ORF">V8V93_01455</name>
</gene>
<dbReference type="PANTHER" id="PTHR42958">
    <property type="entry name" value="HYDROGENASE-2 LARGE CHAIN"/>
    <property type="match status" value="1"/>
</dbReference>
<evidence type="ECO:0000313" key="1">
    <source>
        <dbReference type="EMBL" id="WWX22876.1"/>
    </source>
</evidence>
<dbReference type="InterPro" id="IPR029014">
    <property type="entry name" value="NiFe-Hase_large"/>
</dbReference>